<evidence type="ECO:0000256" key="2">
    <source>
        <dbReference type="ARBA" id="ARBA00010992"/>
    </source>
</evidence>
<keyword evidence="5 6" id="KW-0472">Membrane</keyword>
<dbReference type="GO" id="GO:0016020">
    <property type="term" value="C:membrane"/>
    <property type="evidence" value="ECO:0007669"/>
    <property type="project" value="UniProtKB-SubCell"/>
</dbReference>
<comment type="subcellular location">
    <subcellularLocation>
        <location evidence="1">Membrane</location>
        <topology evidence="1">Multi-pass membrane protein</topology>
    </subcellularLocation>
</comment>
<dbReference type="InterPro" id="IPR005828">
    <property type="entry name" value="MFS_sugar_transport-like"/>
</dbReference>
<evidence type="ECO:0000256" key="6">
    <source>
        <dbReference type="SAM" id="Phobius"/>
    </source>
</evidence>
<evidence type="ECO:0000256" key="4">
    <source>
        <dbReference type="ARBA" id="ARBA00022989"/>
    </source>
</evidence>
<comment type="similarity">
    <text evidence="2">Belongs to the major facilitator superfamily. Sugar transporter (TC 2.A.1.1) family.</text>
</comment>
<dbReference type="Proteomes" id="UP000517252">
    <property type="component" value="Unassembled WGS sequence"/>
</dbReference>
<dbReference type="PANTHER" id="PTHR48022">
    <property type="entry name" value="PLASTIDIC GLUCOSE TRANSPORTER 4"/>
    <property type="match status" value="1"/>
</dbReference>
<evidence type="ECO:0000259" key="7">
    <source>
        <dbReference type="PROSITE" id="PS50850"/>
    </source>
</evidence>
<sequence length="281" mass="31040">MDQSNDKVGGYHLETLDNAELPKAFDEAVQMRSELDNLPFAALDGYQVAIASSIVSNKGFIRQMSSGGIALNPTQVAVWGGMLSTGQFIGVGLLQLGTDILGRKKAMHLTWLMLVISVALETAATNWLYWLFAKLIAGAGLGMMQATYPVYISEQAPTQIRGSLTTSYMFWYVLAQIFAPLALRQLAITDPYDFRTAILTQWGMLGVLLAINIFLPESPWWLVQKGMYDKAGRVLAQTHKGVTGYDVKKELSIMVATVKHEKRIAAEEKNQYKEISKGVNL</sequence>
<evidence type="ECO:0000256" key="1">
    <source>
        <dbReference type="ARBA" id="ARBA00004141"/>
    </source>
</evidence>
<reference evidence="8 9" key="1">
    <citation type="submission" date="2020-07" db="EMBL/GenBank/DDBJ databases">
        <title>Trichoderma asperellum IC-1 whole genome shotgun sequence.</title>
        <authorList>
            <person name="Kanamasa S."/>
            <person name="Takahashi H."/>
        </authorList>
    </citation>
    <scope>NUCLEOTIDE SEQUENCE [LARGE SCALE GENOMIC DNA]</scope>
    <source>
        <strain evidence="8 9">IC-1</strain>
    </source>
</reference>
<evidence type="ECO:0000256" key="5">
    <source>
        <dbReference type="ARBA" id="ARBA00023136"/>
    </source>
</evidence>
<feature type="transmembrane region" description="Helical" evidence="6">
    <location>
        <begin position="76"/>
        <end position="97"/>
    </location>
</feature>
<dbReference type="PROSITE" id="PS00217">
    <property type="entry name" value="SUGAR_TRANSPORT_2"/>
    <property type="match status" value="1"/>
</dbReference>
<accession>A0A6V8RDC0</accession>
<proteinExistence type="inferred from homology"/>
<feature type="transmembrane region" description="Helical" evidence="6">
    <location>
        <begin position="164"/>
        <end position="183"/>
    </location>
</feature>
<keyword evidence="3 6" id="KW-0812">Transmembrane</keyword>
<dbReference type="AlphaFoldDB" id="A0A6V8RDC0"/>
<dbReference type="PROSITE" id="PS50850">
    <property type="entry name" value="MFS"/>
    <property type="match status" value="1"/>
</dbReference>
<feature type="transmembrane region" description="Helical" evidence="6">
    <location>
        <begin position="109"/>
        <end position="129"/>
    </location>
</feature>
<feature type="transmembrane region" description="Helical" evidence="6">
    <location>
        <begin position="135"/>
        <end position="152"/>
    </location>
</feature>
<name>A0A6V8RDC0_TRIAP</name>
<keyword evidence="8" id="KW-0762">Sugar transport</keyword>
<gene>
    <name evidence="8" type="ORF">TASIC1_0025000700</name>
</gene>
<dbReference type="InterPro" id="IPR020846">
    <property type="entry name" value="MFS_dom"/>
</dbReference>
<feature type="domain" description="Major facilitator superfamily (MFS) profile" evidence="7">
    <location>
        <begin position="37"/>
        <end position="281"/>
    </location>
</feature>
<keyword evidence="4 6" id="KW-1133">Transmembrane helix</keyword>
<dbReference type="EMBL" id="BLZH01000025">
    <property type="protein sequence ID" value="GFP60623.1"/>
    <property type="molecule type" value="Genomic_DNA"/>
</dbReference>
<keyword evidence="8" id="KW-0813">Transport</keyword>
<feature type="transmembrane region" description="Helical" evidence="6">
    <location>
        <begin position="203"/>
        <end position="223"/>
    </location>
</feature>
<evidence type="ECO:0000256" key="3">
    <source>
        <dbReference type="ARBA" id="ARBA00022692"/>
    </source>
</evidence>
<dbReference type="InterPro" id="IPR036259">
    <property type="entry name" value="MFS_trans_sf"/>
</dbReference>
<dbReference type="GO" id="GO:0005351">
    <property type="term" value="F:carbohydrate:proton symporter activity"/>
    <property type="evidence" value="ECO:0007669"/>
    <property type="project" value="TreeGrafter"/>
</dbReference>
<dbReference type="InterPro" id="IPR050360">
    <property type="entry name" value="MFS_Sugar_Transporters"/>
</dbReference>
<dbReference type="InterPro" id="IPR005829">
    <property type="entry name" value="Sugar_transporter_CS"/>
</dbReference>
<evidence type="ECO:0000313" key="9">
    <source>
        <dbReference type="Proteomes" id="UP000517252"/>
    </source>
</evidence>
<dbReference type="PANTHER" id="PTHR48022:SF68">
    <property type="entry name" value="MAJOR FACILITATOR SUPERFAMILY (MFS) PROFILE DOMAIN-CONTAINING PROTEIN-RELATED"/>
    <property type="match status" value="1"/>
</dbReference>
<dbReference type="Gene3D" id="1.20.1250.20">
    <property type="entry name" value="MFS general substrate transporter like domains"/>
    <property type="match status" value="1"/>
</dbReference>
<dbReference type="Pfam" id="PF00083">
    <property type="entry name" value="Sugar_tr"/>
    <property type="match status" value="1"/>
</dbReference>
<dbReference type="SUPFAM" id="SSF103473">
    <property type="entry name" value="MFS general substrate transporter"/>
    <property type="match status" value="1"/>
</dbReference>
<evidence type="ECO:0000313" key="8">
    <source>
        <dbReference type="EMBL" id="GFP60623.1"/>
    </source>
</evidence>
<comment type="caution">
    <text evidence="8">The sequence shown here is derived from an EMBL/GenBank/DDBJ whole genome shotgun (WGS) entry which is preliminary data.</text>
</comment>
<dbReference type="OrthoDB" id="2544694at2759"/>
<organism evidence="8 9">
    <name type="scientific">Trichoderma asperellum</name>
    <name type="common">Filamentous fungus</name>
    <dbReference type="NCBI Taxonomy" id="101201"/>
    <lineage>
        <taxon>Eukaryota</taxon>
        <taxon>Fungi</taxon>
        <taxon>Dikarya</taxon>
        <taxon>Ascomycota</taxon>
        <taxon>Pezizomycotina</taxon>
        <taxon>Sordariomycetes</taxon>
        <taxon>Hypocreomycetidae</taxon>
        <taxon>Hypocreales</taxon>
        <taxon>Hypocreaceae</taxon>
        <taxon>Trichoderma</taxon>
    </lineage>
</organism>
<protein>
    <submittedName>
        <fullName evidence="8">High-affinity glucose transporter HXT2</fullName>
    </submittedName>
</protein>